<dbReference type="SUPFAM" id="SSF53335">
    <property type="entry name" value="S-adenosyl-L-methionine-dependent methyltransferases"/>
    <property type="match status" value="1"/>
</dbReference>
<evidence type="ECO:0000256" key="2">
    <source>
        <dbReference type="ARBA" id="ARBA00022679"/>
    </source>
</evidence>
<evidence type="ECO:0000259" key="4">
    <source>
        <dbReference type="Pfam" id="PF05175"/>
    </source>
</evidence>
<proteinExistence type="predicted"/>
<reference evidence="6" key="1">
    <citation type="submission" date="2017-09" db="EMBL/GenBank/DDBJ databases">
        <authorList>
            <person name="Varghese N."/>
            <person name="Submissions S."/>
        </authorList>
    </citation>
    <scope>NUCLEOTIDE SEQUENCE [LARGE SCALE GENOMIC DNA]</scope>
    <source>
        <strain evidence="6">C7</strain>
    </source>
</reference>
<evidence type="ECO:0000256" key="3">
    <source>
        <dbReference type="ARBA" id="ARBA00022691"/>
    </source>
</evidence>
<keyword evidence="3" id="KW-0949">S-adenosyl-L-methionine</keyword>
<dbReference type="PANTHER" id="PTHR47816:SF4">
    <property type="entry name" value="RIBOSOMAL RNA SMALL SUBUNIT METHYLTRANSFERASE C"/>
    <property type="match status" value="1"/>
</dbReference>
<organism evidence="5 6">
    <name type="scientific">Pontivivens marinum</name>
    <dbReference type="NCBI Taxonomy" id="1690039"/>
    <lineage>
        <taxon>Bacteria</taxon>
        <taxon>Pseudomonadati</taxon>
        <taxon>Pseudomonadota</taxon>
        <taxon>Alphaproteobacteria</taxon>
        <taxon>Rhodobacterales</taxon>
        <taxon>Paracoccaceae</taxon>
        <taxon>Pontivivens</taxon>
    </lineage>
</organism>
<dbReference type="InterPro" id="IPR029063">
    <property type="entry name" value="SAM-dependent_MTases_sf"/>
</dbReference>
<feature type="domain" description="Methyltransferase small" evidence="4">
    <location>
        <begin position="160"/>
        <end position="322"/>
    </location>
</feature>
<dbReference type="CDD" id="cd02440">
    <property type="entry name" value="AdoMet_MTases"/>
    <property type="match status" value="1"/>
</dbReference>
<gene>
    <name evidence="5" type="ORF">SAMN06273572_103256</name>
</gene>
<sequence length="331" mass="35944">MSDPQRLDLSGIDLSGLQVGCIGAEPDAGWHDFADIITFEQQNRVDFDRMQDMRLNVVATLPATMDAMIVGLGRSRDENLGRIARACRMIPAGAPLIVTGQKTAGVDSLVRQVRKILPVGEVLSKSHGKLFPIEVAEDAIPLTQPWFDKAQLSAKDGGWLTAPGMFSADSPDAGSIRLAEHFAPRISGAVADLGAGWGWLSAQLLAAAPDVTTLSLYEADANALDAARRNVTDDRASFHWEDVTRLEGPAAHDWVISNPPFHHGRAAEPALGQAFIQTAAKLLKPNGRALFVANRQLPYEAQLSESFKKWQEIPGPGAFKLFEAERPIRKR</sequence>
<dbReference type="Pfam" id="PF05175">
    <property type="entry name" value="MTS"/>
    <property type="match status" value="1"/>
</dbReference>
<dbReference type="AlphaFoldDB" id="A0A2C9CST4"/>
<evidence type="ECO:0000313" key="5">
    <source>
        <dbReference type="EMBL" id="SOH94225.1"/>
    </source>
</evidence>
<dbReference type="GO" id="GO:0032259">
    <property type="term" value="P:methylation"/>
    <property type="evidence" value="ECO:0007669"/>
    <property type="project" value="UniProtKB-KW"/>
</dbReference>
<keyword evidence="1 5" id="KW-0489">Methyltransferase</keyword>
<dbReference type="PANTHER" id="PTHR47816">
    <property type="entry name" value="RIBOSOMAL RNA SMALL SUBUNIT METHYLTRANSFERASE C"/>
    <property type="match status" value="1"/>
</dbReference>
<keyword evidence="6" id="KW-1185">Reference proteome</keyword>
<dbReference type="OrthoDB" id="9816072at2"/>
<dbReference type="InterPro" id="IPR046977">
    <property type="entry name" value="RsmC/RlmG"/>
</dbReference>
<dbReference type="Proteomes" id="UP000220034">
    <property type="component" value="Unassembled WGS sequence"/>
</dbReference>
<dbReference type="EMBL" id="OCTN01000003">
    <property type="protein sequence ID" value="SOH94225.1"/>
    <property type="molecule type" value="Genomic_DNA"/>
</dbReference>
<dbReference type="RefSeq" id="WP_097929773.1">
    <property type="nucleotide sequence ID" value="NZ_OCTN01000003.1"/>
</dbReference>
<protein>
    <submittedName>
        <fullName evidence="5">16S rRNA (Guanine1207-N2)-methyltransferase</fullName>
    </submittedName>
</protein>
<dbReference type="GO" id="GO:0008757">
    <property type="term" value="F:S-adenosylmethionine-dependent methyltransferase activity"/>
    <property type="evidence" value="ECO:0007669"/>
    <property type="project" value="InterPro"/>
</dbReference>
<keyword evidence="2 5" id="KW-0808">Transferase</keyword>
<accession>A0A2C9CST4</accession>
<dbReference type="InterPro" id="IPR007848">
    <property type="entry name" value="Small_mtfrase_dom"/>
</dbReference>
<dbReference type="Gene3D" id="3.40.50.150">
    <property type="entry name" value="Vaccinia Virus protein VP39"/>
    <property type="match status" value="2"/>
</dbReference>
<name>A0A2C9CST4_9RHOB</name>
<evidence type="ECO:0000313" key="6">
    <source>
        <dbReference type="Proteomes" id="UP000220034"/>
    </source>
</evidence>
<evidence type="ECO:0000256" key="1">
    <source>
        <dbReference type="ARBA" id="ARBA00022603"/>
    </source>
</evidence>